<evidence type="ECO:0000256" key="1">
    <source>
        <dbReference type="SAM" id="MobiDB-lite"/>
    </source>
</evidence>
<dbReference type="STRING" id="1095776.SAMN04515672_2839"/>
<evidence type="ECO:0000259" key="2">
    <source>
        <dbReference type="Pfam" id="PF24035"/>
    </source>
</evidence>
<protein>
    <recommendedName>
        <fullName evidence="2">DUF7344 domain-containing protein</fullName>
    </recommendedName>
</protein>
<dbReference type="Proteomes" id="UP000198882">
    <property type="component" value="Unassembled WGS sequence"/>
</dbReference>
<reference evidence="4" key="1">
    <citation type="submission" date="2016-10" db="EMBL/GenBank/DDBJ databases">
        <authorList>
            <person name="Varghese N."/>
            <person name="Submissions S."/>
        </authorList>
    </citation>
    <scope>NUCLEOTIDE SEQUENCE [LARGE SCALE GENOMIC DNA]</scope>
    <source>
        <strain evidence="4">B4,CECT 8067,JCM 17497</strain>
    </source>
</reference>
<feature type="compositionally biased region" description="Basic and acidic residues" evidence="1">
    <location>
        <begin position="13"/>
        <end position="33"/>
    </location>
</feature>
<dbReference type="Pfam" id="PF24035">
    <property type="entry name" value="DUF7344"/>
    <property type="match status" value="1"/>
</dbReference>
<proteinExistence type="predicted"/>
<dbReference type="EMBL" id="FNFE01000004">
    <property type="protein sequence ID" value="SDK35053.1"/>
    <property type="molecule type" value="Genomic_DNA"/>
</dbReference>
<name>A0A1G9B6C5_9EURY</name>
<gene>
    <name evidence="3" type="ORF">SAMN04515672_2839</name>
</gene>
<dbReference type="AlphaFoldDB" id="A0A1G9B6C5"/>
<keyword evidence="4" id="KW-1185">Reference proteome</keyword>
<feature type="region of interest" description="Disordered" evidence="1">
    <location>
        <begin position="1"/>
        <end position="33"/>
    </location>
</feature>
<feature type="domain" description="DUF7344" evidence="2">
    <location>
        <begin position="45"/>
        <end position="123"/>
    </location>
</feature>
<evidence type="ECO:0000313" key="4">
    <source>
        <dbReference type="Proteomes" id="UP000198882"/>
    </source>
</evidence>
<sequence>MAEGRILSSTMSDDTKWDGRDDAHTERSSAGDLPPREILELDHVYEALGHPRRRYLCYTLLEDANWSLIDLATKIAAWENDVPDHEVTDGQRERVYVSLYHAHVPKLVDEGVITFADESETITTAGNAEQVLTALAGMGATLDGAQETHARSEMNDGEQ</sequence>
<accession>A0A1G9B6C5</accession>
<organism evidence="3 4">
    <name type="scientific">Natronorubrum texcoconense</name>
    <dbReference type="NCBI Taxonomy" id="1095776"/>
    <lineage>
        <taxon>Archaea</taxon>
        <taxon>Methanobacteriati</taxon>
        <taxon>Methanobacteriota</taxon>
        <taxon>Stenosarchaea group</taxon>
        <taxon>Halobacteria</taxon>
        <taxon>Halobacteriales</taxon>
        <taxon>Natrialbaceae</taxon>
        <taxon>Natronorubrum</taxon>
    </lineage>
</organism>
<evidence type="ECO:0000313" key="3">
    <source>
        <dbReference type="EMBL" id="SDK35053.1"/>
    </source>
</evidence>
<dbReference type="InterPro" id="IPR055768">
    <property type="entry name" value="DUF7344"/>
</dbReference>